<evidence type="ECO:0000256" key="8">
    <source>
        <dbReference type="ARBA" id="ARBA00022679"/>
    </source>
</evidence>
<dbReference type="InterPro" id="IPR022412">
    <property type="entry name" value="Quinolinate_PRibosylTrfase_N"/>
</dbReference>
<comment type="pathway">
    <text evidence="2">Cofactor biosynthesis; NAD(+) biosynthesis; nicotinate D-ribonucleotide from quinolinate: step 1/1.</text>
</comment>
<dbReference type="Gene3D" id="3.90.1170.20">
    <property type="entry name" value="Quinolinate phosphoribosyl transferase, N-terminal domain"/>
    <property type="match status" value="1"/>
</dbReference>
<dbReference type="InterPro" id="IPR004393">
    <property type="entry name" value="NadC"/>
</dbReference>
<dbReference type="Pfam" id="PF02749">
    <property type="entry name" value="QRPTase_N"/>
    <property type="match status" value="1"/>
</dbReference>
<feature type="binding site" evidence="13">
    <location>
        <begin position="127"/>
        <end position="129"/>
    </location>
    <ligand>
        <name>substrate</name>
    </ligand>
</feature>
<evidence type="ECO:0000256" key="7">
    <source>
        <dbReference type="ARBA" id="ARBA00022676"/>
    </source>
</evidence>
<reference evidence="16 17" key="1">
    <citation type="submission" date="2016-03" db="EMBL/GenBank/DDBJ databases">
        <authorList>
            <person name="Ploux O."/>
        </authorList>
    </citation>
    <scope>NUCLEOTIDE SEQUENCE [LARGE SCALE GENOMIC DNA]</scope>
    <source>
        <strain evidence="16 17">BER2</strain>
    </source>
</reference>
<dbReference type="InterPro" id="IPR037128">
    <property type="entry name" value="Quinolinate_PRibosylTase_N_sf"/>
</dbReference>
<evidence type="ECO:0000313" key="17">
    <source>
        <dbReference type="Proteomes" id="UP000075391"/>
    </source>
</evidence>
<evidence type="ECO:0000259" key="14">
    <source>
        <dbReference type="Pfam" id="PF01729"/>
    </source>
</evidence>
<dbReference type="GO" id="GO:0034213">
    <property type="term" value="P:quinolinate catabolic process"/>
    <property type="evidence" value="ECO:0007669"/>
    <property type="project" value="TreeGrafter"/>
</dbReference>
<dbReference type="EC" id="2.4.2.19" evidence="5"/>
<dbReference type="GO" id="GO:0005737">
    <property type="term" value="C:cytoplasm"/>
    <property type="evidence" value="ECO:0007669"/>
    <property type="project" value="TreeGrafter"/>
</dbReference>
<feature type="binding site" evidence="13">
    <location>
        <position position="210"/>
    </location>
    <ligand>
        <name>substrate</name>
    </ligand>
</feature>
<dbReference type="SUPFAM" id="SSF51690">
    <property type="entry name" value="Nicotinate/Quinolinate PRTase C-terminal domain-like"/>
    <property type="match status" value="1"/>
</dbReference>
<dbReference type="GO" id="GO:0004514">
    <property type="term" value="F:nicotinate-nucleotide diphosphorylase (carboxylating) activity"/>
    <property type="evidence" value="ECO:0007669"/>
    <property type="project" value="UniProtKB-EC"/>
</dbReference>
<dbReference type="FunFam" id="3.20.20.70:FF:000030">
    <property type="entry name" value="Nicotinate-nucleotide pyrophosphorylase, carboxylating"/>
    <property type="match status" value="1"/>
</dbReference>
<protein>
    <recommendedName>
        <fullName evidence="11">Probable nicotinate-nucleotide pyrophosphorylase [carboxylating]</fullName>
        <ecNumber evidence="5">2.4.2.19</ecNumber>
    </recommendedName>
    <alternativeName>
        <fullName evidence="9">Quinolinate phosphoribosyltransferase [decarboxylating]</fullName>
    </alternativeName>
</protein>
<feature type="domain" description="Quinolinate phosphoribosyl transferase N-terminal" evidence="15">
    <location>
        <begin position="19"/>
        <end position="104"/>
    </location>
</feature>
<evidence type="ECO:0000256" key="10">
    <source>
        <dbReference type="ARBA" id="ARBA00047445"/>
    </source>
</evidence>
<feature type="domain" description="Quinolinate phosphoribosyl transferase C-terminal" evidence="14">
    <location>
        <begin position="106"/>
        <end position="268"/>
    </location>
</feature>
<comment type="similarity">
    <text evidence="3 12">Belongs to the NadC/ModD family.</text>
</comment>
<evidence type="ECO:0000256" key="6">
    <source>
        <dbReference type="ARBA" id="ARBA00022642"/>
    </source>
</evidence>
<evidence type="ECO:0000256" key="5">
    <source>
        <dbReference type="ARBA" id="ARBA00011944"/>
    </source>
</evidence>
<dbReference type="Gene3D" id="3.20.20.70">
    <property type="entry name" value="Aldolase class I"/>
    <property type="match status" value="1"/>
</dbReference>
<evidence type="ECO:0000259" key="15">
    <source>
        <dbReference type="Pfam" id="PF02749"/>
    </source>
</evidence>
<keyword evidence="6" id="KW-0662">Pyridine nucleotide biosynthesis</keyword>
<evidence type="ECO:0000256" key="3">
    <source>
        <dbReference type="ARBA" id="ARBA00009400"/>
    </source>
</evidence>
<evidence type="ECO:0000256" key="9">
    <source>
        <dbReference type="ARBA" id="ARBA00033102"/>
    </source>
</evidence>
<evidence type="ECO:0000256" key="12">
    <source>
        <dbReference type="PIRNR" id="PIRNR006250"/>
    </source>
</evidence>
<dbReference type="NCBIfam" id="TIGR00078">
    <property type="entry name" value="nadC"/>
    <property type="match status" value="1"/>
</dbReference>
<dbReference type="InterPro" id="IPR013785">
    <property type="entry name" value="Aldolase_TIM"/>
</dbReference>
<comment type="caution">
    <text evidence="16">The sequence shown here is derived from an EMBL/GenBank/DDBJ whole genome shotgun (WGS) entry which is preliminary data.</text>
</comment>
<dbReference type="Proteomes" id="UP000075391">
    <property type="component" value="Unassembled WGS sequence"/>
</dbReference>
<comment type="function">
    <text evidence="1">Involved in the catabolism of quinolinic acid (QA).</text>
</comment>
<evidence type="ECO:0000256" key="13">
    <source>
        <dbReference type="PIRSR" id="PIRSR006250-1"/>
    </source>
</evidence>
<dbReference type="FunFam" id="3.90.1170.20:FF:000001">
    <property type="entry name" value="Nicotinate-nucleotide diphosphorylase (Carboxylating)"/>
    <property type="match status" value="1"/>
</dbReference>
<evidence type="ECO:0000256" key="2">
    <source>
        <dbReference type="ARBA" id="ARBA00004893"/>
    </source>
</evidence>
<dbReference type="Pfam" id="PF01729">
    <property type="entry name" value="QRPTase_C"/>
    <property type="match status" value="1"/>
</dbReference>
<organism evidence="16 17">
    <name type="scientific">Bdellovibrio bacteriovorus</name>
    <dbReference type="NCBI Taxonomy" id="959"/>
    <lineage>
        <taxon>Bacteria</taxon>
        <taxon>Pseudomonadati</taxon>
        <taxon>Bdellovibrionota</taxon>
        <taxon>Bdellovibrionia</taxon>
        <taxon>Bdellovibrionales</taxon>
        <taxon>Pseudobdellovibrionaceae</taxon>
        <taxon>Bdellovibrio</taxon>
    </lineage>
</organism>
<accession>A0A150WFM5</accession>
<evidence type="ECO:0000256" key="4">
    <source>
        <dbReference type="ARBA" id="ARBA00011218"/>
    </source>
</evidence>
<evidence type="ECO:0000313" key="16">
    <source>
        <dbReference type="EMBL" id="KYG61792.1"/>
    </source>
</evidence>
<comment type="catalytic activity">
    <reaction evidence="10">
        <text>nicotinate beta-D-ribonucleotide + CO2 + diphosphate = quinolinate + 5-phospho-alpha-D-ribose 1-diphosphate + 2 H(+)</text>
        <dbReference type="Rhea" id="RHEA:12733"/>
        <dbReference type="ChEBI" id="CHEBI:15378"/>
        <dbReference type="ChEBI" id="CHEBI:16526"/>
        <dbReference type="ChEBI" id="CHEBI:29959"/>
        <dbReference type="ChEBI" id="CHEBI:33019"/>
        <dbReference type="ChEBI" id="CHEBI:57502"/>
        <dbReference type="ChEBI" id="CHEBI:58017"/>
        <dbReference type="EC" id="2.4.2.19"/>
    </reaction>
</comment>
<keyword evidence="8 12" id="KW-0808">Transferase</keyword>
<dbReference type="UniPathway" id="UPA00253">
    <property type="reaction ID" value="UER00331"/>
</dbReference>
<gene>
    <name evidence="16" type="ORF">AZI85_06100</name>
</gene>
<evidence type="ECO:0000256" key="11">
    <source>
        <dbReference type="ARBA" id="ARBA00069173"/>
    </source>
</evidence>
<sequence length="274" mass="30313">MTLLELIRAAIKEDMPQGDVTTESLALKPRMGRARLKAKEDIVLSGAMAFEQSMQALEPSARVKWHFEEGDEILKNQIICTIEGDLVQILKAERVALNFLGHLSGIATHTRRFVKQIAGTKTKILDTRKTTPAFRELEKRAVVHGGGVNHRMNLSTAILIKDNHISVMGGITAAVNRVREHSQLPIEVEARTLEEVKEAVGLNVQRLLLDNMDNETLKKALTMIPAEVETEASGNMNLERVRSVAEIGVNFISVGALTHSAPCADVSLIFHWEE</sequence>
<dbReference type="InterPro" id="IPR036068">
    <property type="entry name" value="Nicotinate_pribotase-like_C"/>
</dbReference>
<evidence type="ECO:0000256" key="1">
    <source>
        <dbReference type="ARBA" id="ARBA00003237"/>
    </source>
</evidence>
<name>A0A150WFM5_BDEBC</name>
<dbReference type="SUPFAM" id="SSF54675">
    <property type="entry name" value="Nicotinate/Quinolinate PRTase N-terminal domain-like"/>
    <property type="match status" value="1"/>
</dbReference>
<comment type="subunit">
    <text evidence="4">Hexamer formed by 3 homodimers.</text>
</comment>
<dbReference type="CDD" id="cd01572">
    <property type="entry name" value="QPRTase"/>
    <property type="match status" value="1"/>
</dbReference>
<feature type="binding site" evidence="13">
    <location>
        <begin position="233"/>
        <end position="235"/>
    </location>
    <ligand>
        <name>substrate</name>
    </ligand>
</feature>
<dbReference type="OrthoDB" id="5290062at2"/>
<dbReference type="AlphaFoldDB" id="A0A150WFM5"/>
<dbReference type="RefSeq" id="WP_063243941.1">
    <property type="nucleotide sequence ID" value="NZ_CP168967.1"/>
</dbReference>
<feature type="binding site" evidence="13">
    <location>
        <position position="189"/>
    </location>
    <ligand>
        <name>substrate</name>
    </ligand>
</feature>
<dbReference type="GO" id="GO:0009435">
    <property type="term" value="P:NAD+ biosynthetic process"/>
    <property type="evidence" value="ECO:0007669"/>
    <property type="project" value="UniProtKB-UniPathway"/>
</dbReference>
<proteinExistence type="inferred from homology"/>
<keyword evidence="7 12" id="KW-0328">Glycosyltransferase</keyword>
<feature type="binding site" evidence="13">
    <location>
        <position position="151"/>
    </location>
    <ligand>
        <name>substrate</name>
    </ligand>
</feature>
<dbReference type="EMBL" id="LUKF01000016">
    <property type="protein sequence ID" value="KYG61792.1"/>
    <property type="molecule type" value="Genomic_DNA"/>
</dbReference>
<dbReference type="PANTHER" id="PTHR32179">
    <property type="entry name" value="NICOTINATE-NUCLEOTIDE PYROPHOSPHORYLASE [CARBOXYLATING]"/>
    <property type="match status" value="1"/>
</dbReference>
<feature type="binding site" evidence="13">
    <location>
        <position position="161"/>
    </location>
    <ligand>
        <name>substrate</name>
    </ligand>
</feature>
<feature type="binding site" evidence="13">
    <location>
        <begin position="254"/>
        <end position="256"/>
    </location>
    <ligand>
        <name>substrate</name>
    </ligand>
</feature>
<dbReference type="InterPro" id="IPR002638">
    <property type="entry name" value="Quinolinate_PRibosylTrfase_C"/>
</dbReference>
<feature type="binding site" evidence="13">
    <location>
        <position position="94"/>
    </location>
    <ligand>
        <name>substrate</name>
    </ligand>
</feature>
<dbReference type="InterPro" id="IPR027277">
    <property type="entry name" value="NadC/ModD"/>
</dbReference>
<dbReference type="PANTHER" id="PTHR32179:SF3">
    <property type="entry name" value="NICOTINATE-NUCLEOTIDE PYROPHOSPHORYLASE [CARBOXYLATING]"/>
    <property type="match status" value="1"/>
</dbReference>
<dbReference type="PIRSF" id="PIRSF006250">
    <property type="entry name" value="NadC_ModD"/>
    <property type="match status" value="1"/>
</dbReference>